<name>A0A9W6U0W8_9STRA</name>
<evidence type="ECO:0000313" key="3">
    <source>
        <dbReference type="EMBL" id="GMF22983.1"/>
    </source>
</evidence>
<keyword evidence="4" id="KW-1185">Reference proteome</keyword>
<feature type="region of interest" description="Disordered" evidence="2">
    <location>
        <begin position="208"/>
        <end position="231"/>
    </location>
</feature>
<sequence length="236" mass="28635">MASLQRERETFREFVRGQMACRLQRLFRKIVADKRRARQIRDEEARQEIELRMLKLSEDAAQQAARHRREVTDKYDKLREEADYKEKRLRIDGIEKQKIVHRRRQREWEAFKAEKVAQKENLKLQEKEGYERLKSQWDNTIAEQVRKRGKLVEQLLQLEEVQGEWEKLHSQLHQRVKERSKQLAAKYKANGVIIPRREVAERAQHEITAEETEDERRQVRNDDDHKNSTRVTLLEF</sequence>
<evidence type="ECO:0000313" key="4">
    <source>
        <dbReference type="Proteomes" id="UP001165121"/>
    </source>
</evidence>
<organism evidence="3 4">
    <name type="scientific">Phytophthora fragariaefolia</name>
    <dbReference type="NCBI Taxonomy" id="1490495"/>
    <lineage>
        <taxon>Eukaryota</taxon>
        <taxon>Sar</taxon>
        <taxon>Stramenopiles</taxon>
        <taxon>Oomycota</taxon>
        <taxon>Peronosporomycetes</taxon>
        <taxon>Peronosporales</taxon>
        <taxon>Peronosporaceae</taxon>
        <taxon>Phytophthora</taxon>
    </lineage>
</organism>
<protein>
    <submittedName>
        <fullName evidence="3">Unnamed protein product</fullName>
    </submittedName>
</protein>
<keyword evidence="1" id="KW-0175">Coiled coil</keyword>
<dbReference type="EMBL" id="BSXT01000270">
    <property type="protein sequence ID" value="GMF22983.1"/>
    <property type="molecule type" value="Genomic_DNA"/>
</dbReference>
<feature type="coiled-coil region" evidence="1">
    <location>
        <begin position="61"/>
        <end position="88"/>
    </location>
</feature>
<reference evidence="3" key="1">
    <citation type="submission" date="2023-04" db="EMBL/GenBank/DDBJ databases">
        <title>Phytophthora fragariaefolia NBRC 109709.</title>
        <authorList>
            <person name="Ichikawa N."/>
            <person name="Sato H."/>
            <person name="Tonouchi N."/>
        </authorList>
    </citation>
    <scope>NUCLEOTIDE SEQUENCE</scope>
    <source>
        <strain evidence="3">NBRC 109709</strain>
    </source>
</reference>
<proteinExistence type="predicted"/>
<evidence type="ECO:0000256" key="1">
    <source>
        <dbReference type="SAM" id="Coils"/>
    </source>
</evidence>
<accession>A0A9W6U0W8</accession>
<dbReference type="OrthoDB" id="119740at2759"/>
<dbReference type="Proteomes" id="UP001165121">
    <property type="component" value="Unassembled WGS sequence"/>
</dbReference>
<feature type="compositionally biased region" description="Basic and acidic residues" evidence="2">
    <location>
        <begin position="208"/>
        <end position="227"/>
    </location>
</feature>
<gene>
    <name evidence="3" type="ORF">Pfra01_000351900</name>
</gene>
<dbReference type="AlphaFoldDB" id="A0A9W6U0W8"/>
<evidence type="ECO:0000256" key="2">
    <source>
        <dbReference type="SAM" id="MobiDB-lite"/>
    </source>
</evidence>
<comment type="caution">
    <text evidence="3">The sequence shown here is derived from an EMBL/GenBank/DDBJ whole genome shotgun (WGS) entry which is preliminary data.</text>
</comment>